<dbReference type="EMBL" id="HG681735">
    <property type="protein sequence ID" value="CDJ29109.1"/>
    <property type="molecule type" value="Genomic_DNA"/>
</dbReference>
<dbReference type="RefSeq" id="XP_013351683.1">
    <property type="nucleotide sequence ID" value="XM_013496229.1"/>
</dbReference>
<dbReference type="Proteomes" id="UP000030744">
    <property type="component" value="Unassembled WGS sequence"/>
</dbReference>
<proteinExistence type="predicted"/>
<sequence length="874" mass="94111">MTGQRALDPPAAAAAAARRLSSSRPLFAVSLSTAVSQLLQLTAIPESVSLGSPSQFPSSFSSSQVEDDALGSDNLTAEDGPSGHAAENQQPHPVARAATDQEVTETFQTQWLTARFIAQVRAHFETTLAASSEEDGEVAENGGEETQASEEEEAVRYQRAVCTGALRWGLLLLLSAEPALLNQQAPRLASPTTPRESPEQQSDSYFSSEMRRPQAEALSGNRHDNAESADAVLREALFAFEIIVRVSPSMATRILPKVLEWLDWGLSGTGGHHPLLSEGTEASNKQIHILDAHLQHMEAVSGECPLERRVQQIRKGSLSALFTCPLPNYVASGCISSTSEHLNRNRPLSGTLLLNCGSLEGLSDVEKMILAACLPPVLRWVAAPSQHNTAGGQTGGGSASSASIYPEHNFSWAFVGTHCVAAESAPRKAALYILATIQGVLLSFALNVQGSSKCLDTFGVAAAATDKSVVRQAQAKELPKAFQANANRADSRILLTATTAASVVEVQIAERGGGGDPRCPLTGRLQLPYGLPDEQLTELFPGQMASGHSAMHGGGERVLLSYLSDEGASLMAIHVSRVLIALVKSVSLGDEERSLGFIIPPLLRVLDVPQAEVRFLGWKCLNEVVVKCPIGGLNNYRTPIMQALMGGFPIYTEVEVCFDAYLEAFTTFICRTFVDEYDQSFFDCQNFLIDMCYPALHSSESLSAAFLKRSRALLIFAPNSANLRLCDWMGSCLEALESVSLETIEEGLQTLKVLLSIGIDIEEFLPQILCRLATIAIVAKEESVRGCPGPCSGQPVLAESVESVARQLLHSADNELLSSICTNVSSHFQERRSDEPSLVDAITKWLSWFSSLLQEGHAEAKEKRASPMGCRIKL</sequence>
<feature type="compositionally biased region" description="Polar residues" evidence="1">
    <location>
        <begin position="185"/>
        <end position="207"/>
    </location>
</feature>
<evidence type="ECO:0000313" key="2">
    <source>
        <dbReference type="EMBL" id="CDJ29109.1"/>
    </source>
</evidence>
<gene>
    <name evidence="2" type="ORF">EMH_0003010</name>
</gene>
<feature type="compositionally biased region" description="Low complexity" evidence="1">
    <location>
        <begin position="50"/>
        <end position="64"/>
    </location>
</feature>
<reference evidence="2" key="1">
    <citation type="submission" date="2013-10" db="EMBL/GenBank/DDBJ databases">
        <title>Genomic analysis of the causative agents of coccidiosis in chickens.</title>
        <authorList>
            <person name="Reid A.J."/>
            <person name="Blake D."/>
            <person name="Billington K."/>
            <person name="Browne H."/>
            <person name="Dunn M."/>
            <person name="Hung S."/>
            <person name="Kawahara F."/>
            <person name="Miranda-Saavedra D."/>
            <person name="Mourier T."/>
            <person name="Nagra H."/>
            <person name="Otto T.D."/>
            <person name="Rawlings N."/>
            <person name="Sanchez A."/>
            <person name="Sanders M."/>
            <person name="Subramaniam C."/>
            <person name="Tay Y."/>
            <person name="Dear P."/>
            <person name="Doerig C."/>
            <person name="Gruber A."/>
            <person name="Parkinson J."/>
            <person name="Shirley M."/>
            <person name="Wan K.L."/>
            <person name="Berriman M."/>
            <person name="Tomley F."/>
            <person name="Pain A."/>
        </authorList>
    </citation>
    <scope>NUCLEOTIDE SEQUENCE [LARGE SCALE GENOMIC DNA]</scope>
    <source>
        <strain evidence="2">Houghton</strain>
    </source>
</reference>
<accession>U6JUL9</accession>
<name>U6JUL9_9EIME</name>
<dbReference type="OrthoDB" id="346744at2759"/>
<feature type="region of interest" description="Disordered" evidence="1">
    <location>
        <begin position="185"/>
        <end position="225"/>
    </location>
</feature>
<reference evidence="2" key="2">
    <citation type="submission" date="2013-10" db="EMBL/GenBank/DDBJ databases">
        <authorList>
            <person name="Aslett M."/>
        </authorList>
    </citation>
    <scope>NUCLEOTIDE SEQUENCE [LARGE SCALE GENOMIC DNA]</scope>
    <source>
        <strain evidence="2">Houghton</strain>
    </source>
</reference>
<dbReference type="GeneID" id="25375352"/>
<evidence type="ECO:0000313" key="3">
    <source>
        <dbReference type="Proteomes" id="UP000030744"/>
    </source>
</evidence>
<dbReference type="AlphaFoldDB" id="U6JUL9"/>
<evidence type="ECO:0000256" key="1">
    <source>
        <dbReference type="SAM" id="MobiDB-lite"/>
    </source>
</evidence>
<dbReference type="InterPro" id="IPR016024">
    <property type="entry name" value="ARM-type_fold"/>
</dbReference>
<keyword evidence="3" id="KW-1185">Reference proteome</keyword>
<protein>
    <submittedName>
        <fullName evidence="2">Uncharacterized protein</fullName>
    </submittedName>
</protein>
<dbReference type="VEuPathDB" id="ToxoDB:EMH_0003010"/>
<feature type="region of interest" description="Disordered" evidence="1">
    <location>
        <begin position="128"/>
        <end position="153"/>
    </location>
</feature>
<organism evidence="2 3">
    <name type="scientific">Eimeria mitis</name>
    <dbReference type="NCBI Taxonomy" id="44415"/>
    <lineage>
        <taxon>Eukaryota</taxon>
        <taxon>Sar</taxon>
        <taxon>Alveolata</taxon>
        <taxon>Apicomplexa</taxon>
        <taxon>Conoidasida</taxon>
        <taxon>Coccidia</taxon>
        <taxon>Eucoccidiorida</taxon>
        <taxon>Eimeriorina</taxon>
        <taxon>Eimeriidae</taxon>
        <taxon>Eimeria</taxon>
    </lineage>
</organism>
<dbReference type="SUPFAM" id="SSF48371">
    <property type="entry name" value="ARM repeat"/>
    <property type="match status" value="1"/>
</dbReference>
<feature type="region of interest" description="Disordered" evidence="1">
    <location>
        <begin position="50"/>
        <end position="102"/>
    </location>
</feature>